<evidence type="ECO:0000313" key="1">
    <source>
        <dbReference type="EMBL" id="AYL98386.1"/>
    </source>
</evidence>
<dbReference type="AlphaFoldDB" id="A0A494VS01"/>
<keyword evidence="2" id="KW-1185">Reference proteome</keyword>
<dbReference type="KEGG" id="muh:HYN43_025240"/>
<name>A0A494VS01_9SPHI</name>
<proteinExistence type="predicted"/>
<evidence type="ECO:0008006" key="3">
    <source>
        <dbReference type="Google" id="ProtNLM"/>
    </source>
</evidence>
<dbReference type="EMBL" id="CP032869">
    <property type="protein sequence ID" value="AYL98386.1"/>
    <property type="molecule type" value="Genomic_DNA"/>
</dbReference>
<evidence type="ECO:0000313" key="2">
    <source>
        <dbReference type="Proteomes" id="UP000270046"/>
    </source>
</evidence>
<dbReference type="Proteomes" id="UP000270046">
    <property type="component" value="Chromosome"/>
</dbReference>
<accession>A0A494VS01</accession>
<organism evidence="1 2">
    <name type="scientific">Mucilaginibacter celer</name>
    <dbReference type="NCBI Taxonomy" id="2305508"/>
    <lineage>
        <taxon>Bacteria</taxon>
        <taxon>Pseudomonadati</taxon>
        <taxon>Bacteroidota</taxon>
        <taxon>Sphingobacteriia</taxon>
        <taxon>Sphingobacteriales</taxon>
        <taxon>Sphingobacteriaceae</taxon>
        <taxon>Mucilaginibacter</taxon>
    </lineage>
</organism>
<dbReference type="OrthoDB" id="1189226at2"/>
<sequence>MDEIISLEKTYNNGNPFPKALRELLYLAGKRCYVLAYYSDSQAEMQEMAREDLADYELSIPRPFYVVDVYNAHDQFLFIYLDEGKDNPTLYEAVFEGDPRGWVHSLDCSLAGFIGSQLSSYLRGENPF</sequence>
<protein>
    <recommendedName>
        <fullName evidence="3">SMI1/KNR4 family protein</fullName>
    </recommendedName>
</protein>
<reference evidence="1 2" key="1">
    <citation type="submission" date="2018-10" db="EMBL/GenBank/DDBJ databases">
        <title>Genome sequencing of Mucilaginibacter sp. HYN0043.</title>
        <authorList>
            <person name="Kim M."/>
            <person name="Yi H."/>
        </authorList>
    </citation>
    <scope>NUCLEOTIDE SEQUENCE [LARGE SCALE GENOMIC DNA]</scope>
    <source>
        <strain evidence="1 2">HYN0043</strain>
    </source>
</reference>
<gene>
    <name evidence="1" type="ORF">HYN43_025240</name>
</gene>